<feature type="compositionally biased region" description="Polar residues" evidence="1">
    <location>
        <begin position="62"/>
        <end position="74"/>
    </location>
</feature>
<protein>
    <submittedName>
        <fullName evidence="2">Uncharacterized protein</fullName>
    </submittedName>
</protein>
<organism evidence="2 3">
    <name type="scientific">Penicillium cf. viridicatum</name>
    <dbReference type="NCBI Taxonomy" id="2972119"/>
    <lineage>
        <taxon>Eukaryota</taxon>
        <taxon>Fungi</taxon>
        <taxon>Dikarya</taxon>
        <taxon>Ascomycota</taxon>
        <taxon>Pezizomycotina</taxon>
        <taxon>Eurotiomycetes</taxon>
        <taxon>Eurotiomycetidae</taxon>
        <taxon>Eurotiales</taxon>
        <taxon>Aspergillaceae</taxon>
        <taxon>Penicillium</taxon>
    </lineage>
</organism>
<gene>
    <name evidence="2" type="ORF">N7449_004720</name>
</gene>
<dbReference type="Proteomes" id="UP001150942">
    <property type="component" value="Unassembled WGS sequence"/>
</dbReference>
<dbReference type="OrthoDB" id="10574623at2759"/>
<proteinExistence type="predicted"/>
<evidence type="ECO:0000313" key="2">
    <source>
        <dbReference type="EMBL" id="KAJ5202641.1"/>
    </source>
</evidence>
<evidence type="ECO:0000313" key="3">
    <source>
        <dbReference type="Proteomes" id="UP001150942"/>
    </source>
</evidence>
<evidence type="ECO:0000256" key="1">
    <source>
        <dbReference type="SAM" id="MobiDB-lite"/>
    </source>
</evidence>
<keyword evidence="3" id="KW-1185">Reference proteome</keyword>
<name>A0A9W9SYJ5_9EURO</name>
<dbReference type="AlphaFoldDB" id="A0A9W9SYJ5"/>
<comment type="caution">
    <text evidence="2">The sequence shown here is derived from an EMBL/GenBank/DDBJ whole genome shotgun (WGS) entry which is preliminary data.</text>
</comment>
<feature type="region of interest" description="Disordered" evidence="1">
    <location>
        <begin position="54"/>
        <end position="74"/>
    </location>
</feature>
<accession>A0A9W9SYJ5</accession>
<reference evidence="2" key="2">
    <citation type="journal article" date="2023" name="IMA Fungus">
        <title>Comparative genomic study of the Penicillium genus elucidates a diverse pangenome and 15 lateral gene transfer events.</title>
        <authorList>
            <person name="Petersen C."/>
            <person name="Sorensen T."/>
            <person name="Nielsen M.R."/>
            <person name="Sondergaard T.E."/>
            <person name="Sorensen J.L."/>
            <person name="Fitzpatrick D.A."/>
            <person name="Frisvad J.C."/>
            <person name="Nielsen K.L."/>
        </authorList>
    </citation>
    <scope>NUCLEOTIDE SEQUENCE</scope>
    <source>
        <strain evidence="2">IBT 20477</strain>
    </source>
</reference>
<dbReference type="EMBL" id="JAPQKQ010000003">
    <property type="protein sequence ID" value="KAJ5202641.1"/>
    <property type="molecule type" value="Genomic_DNA"/>
</dbReference>
<sequence>MTLRRCAMDRSRRSTGIPVLGDGISFGTLQETQKEILGNPQCNLSKTILWKPHPVSRLDSGSMWSPSRLSTRPA</sequence>
<reference evidence="2" key="1">
    <citation type="submission" date="2022-11" db="EMBL/GenBank/DDBJ databases">
        <authorList>
            <person name="Petersen C."/>
        </authorList>
    </citation>
    <scope>NUCLEOTIDE SEQUENCE</scope>
    <source>
        <strain evidence="2">IBT 20477</strain>
    </source>
</reference>